<protein>
    <submittedName>
        <fullName evidence="1">DUF4089 domain-containing protein</fullName>
    </submittedName>
</protein>
<dbReference type="Proteomes" id="UP000585665">
    <property type="component" value="Unassembled WGS sequence"/>
</dbReference>
<reference evidence="1 2" key="1">
    <citation type="submission" date="2020-06" db="EMBL/GenBank/DDBJ databases">
        <title>Description of novel acetic acid bacteria.</title>
        <authorList>
            <person name="Sombolestani A."/>
        </authorList>
    </citation>
    <scope>NUCLEOTIDE SEQUENCE [LARGE SCALE GENOMIC DNA]</scope>
    <source>
        <strain evidence="1 2">LMG 27010</strain>
    </source>
</reference>
<dbReference type="EMBL" id="JABXXR010000049">
    <property type="protein sequence ID" value="NVN40546.1"/>
    <property type="molecule type" value="Genomic_DNA"/>
</dbReference>
<dbReference type="RefSeq" id="WP_176613504.1">
    <property type="nucleotide sequence ID" value="NZ_JABXXR010000049.1"/>
</dbReference>
<sequence>MTTHDESGALRDPVFAIEAIAASIGLTIPPECLPGVLANTRILTRYADLVEGASLDDTVAPAFGYAP</sequence>
<accession>A0A850PE56</accession>
<dbReference type="AlphaFoldDB" id="A0A850PE56"/>
<name>A0A850PE56_9PROT</name>
<dbReference type="InterPro" id="IPR025148">
    <property type="entry name" value="AtzG-like"/>
</dbReference>
<comment type="caution">
    <text evidence="1">The sequence shown here is derived from an EMBL/GenBank/DDBJ whole genome shotgun (WGS) entry which is preliminary data.</text>
</comment>
<dbReference type="Pfam" id="PF13318">
    <property type="entry name" value="AtzG-like"/>
    <property type="match status" value="1"/>
</dbReference>
<evidence type="ECO:0000313" key="2">
    <source>
        <dbReference type="Proteomes" id="UP000585665"/>
    </source>
</evidence>
<evidence type="ECO:0000313" key="1">
    <source>
        <dbReference type="EMBL" id="NVN40546.1"/>
    </source>
</evidence>
<organism evidence="1 2">
    <name type="scientific">Ameyamaea chiangmaiensis</name>
    <dbReference type="NCBI Taxonomy" id="442969"/>
    <lineage>
        <taxon>Bacteria</taxon>
        <taxon>Pseudomonadati</taxon>
        <taxon>Pseudomonadota</taxon>
        <taxon>Alphaproteobacteria</taxon>
        <taxon>Acetobacterales</taxon>
        <taxon>Acetobacteraceae</taxon>
        <taxon>Ameyamaea</taxon>
    </lineage>
</organism>
<proteinExistence type="predicted"/>
<keyword evidence="2" id="KW-1185">Reference proteome</keyword>
<gene>
    <name evidence="1" type="ORF">HUK82_08215</name>
</gene>